<accession>A0ABQ5P9T7</accession>
<proteinExistence type="predicted"/>
<dbReference type="EMBL" id="BSBI01000019">
    <property type="protein sequence ID" value="GLF99355.1"/>
    <property type="molecule type" value="Genomic_DNA"/>
</dbReference>
<dbReference type="Proteomes" id="UP001291653">
    <property type="component" value="Unassembled WGS sequence"/>
</dbReference>
<comment type="caution">
    <text evidence="2">The sequence shown here is derived from an EMBL/GenBank/DDBJ whole genome shotgun (WGS) entry which is preliminary data.</text>
</comment>
<dbReference type="InterPro" id="IPR043917">
    <property type="entry name" value="DUF5753"/>
</dbReference>
<organism evidence="2 3">
    <name type="scientific">Streptomyces yaizuensis</name>
    <dbReference type="NCBI Taxonomy" id="2989713"/>
    <lineage>
        <taxon>Bacteria</taxon>
        <taxon>Bacillati</taxon>
        <taxon>Actinomycetota</taxon>
        <taxon>Actinomycetes</taxon>
        <taxon>Kitasatosporales</taxon>
        <taxon>Streptomycetaceae</taxon>
        <taxon>Streptomyces</taxon>
    </lineage>
</organism>
<dbReference type="SUPFAM" id="SSF47413">
    <property type="entry name" value="lambda repressor-like DNA-binding domains"/>
    <property type="match status" value="1"/>
</dbReference>
<dbReference type="PROSITE" id="PS50943">
    <property type="entry name" value="HTH_CROC1"/>
    <property type="match status" value="1"/>
</dbReference>
<sequence length="274" mass="30561">MDDDETQKVLTPVEIFGVDVREMRLARRMSVRGLGAAVGYSGAYVSKVERATIVPSAKFAEGCDRAFGTGAMMARQRQSAVEGDHPTWFVPYLQHERKASRIFTYSTLYVMGMLQTPEYARALYRRGPSRFSSSTIDAKVLERASRREVLDRTDPAPPVLWVVLHEASLRVVMGGPQIMERQLKRLLEDAERPNVTLQFMPFGCPPATDAPFTLLAFDDAPTVLHAEGPQGGRPQDTPKITSAAIDTYDRLRAEALGQSESLTRIRKILEEYAP</sequence>
<evidence type="ECO:0000259" key="1">
    <source>
        <dbReference type="PROSITE" id="PS50943"/>
    </source>
</evidence>
<dbReference type="CDD" id="cd00093">
    <property type="entry name" value="HTH_XRE"/>
    <property type="match status" value="1"/>
</dbReference>
<gene>
    <name evidence="2" type="ORF">SYYSPA8_33680</name>
</gene>
<dbReference type="InterPro" id="IPR010982">
    <property type="entry name" value="Lambda_DNA-bd_dom_sf"/>
</dbReference>
<dbReference type="InterPro" id="IPR001387">
    <property type="entry name" value="Cro/C1-type_HTH"/>
</dbReference>
<dbReference type="Pfam" id="PF19054">
    <property type="entry name" value="DUF5753"/>
    <property type="match status" value="1"/>
</dbReference>
<dbReference type="Pfam" id="PF13560">
    <property type="entry name" value="HTH_31"/>
    <property type="match status" value="1"/>
</dbReference>
<reference evidence="2 3" key="1">
    <citation type="submission" date="2022-10" db="EMBL/GenBank/DDBJ databases">
        <title>Draft genome sequence of Streptomyces sp. YSPA8.</title>
        <authorList>
            <person name="Moriuchi R."/>
            <person name="Dohra H."/>
            <person name="Yamamura H."/>
            <person name="Kodani S."/>
        </authorList>
    </citation>
    <scope>NUCLEOTIDE SEQUENCE [LARGE SCALE GENOMIC DNA]</scope>
    <source>
        <strain evidence="2 3">YSPA8</strain>
    </source>
</reference>
<dbReference type="RefSeq" id="WP_323451294.1">
    <property type="nucleotide sequence ID" value="NZ_BSBI01000019.1"/>
</dbReference>
<evidence type="ECO:0000313" key="3">
    <source>
        <dbReference type="Proteomes" id="UP001291653"/>
    </source>
</evidence>
<protein>
    <submittedName>
        <fullName evidence="2">Scr1 family TA system antitoxin-like transcriptional regulator</fullName>
    </submittedName>
</protein>
<name>A0ABQ5P9T7_9ACTN</name>
<evidence type="ECO:0000313" key="2">
    <source>
        <dbReference type="EMBL" id="GLF99355.1"/>
    </source>
</evidence>
<dbReference type="SMART" id="SM00530">
    <property type="entry name" value="HTH_XRE"/>
    <property type="match status" value="1"/>
</dbReference>
<feature type="domain" description="HTH cro/C1-type" evidence="1">
    <location>
        <begin position="20"/>
        <end position="61"/>
    </location>
</feature>
<keyword evidence="3" id="KW-1185">Reference proteome</keyword>
<dbReference type="Gene3D" id="1.10.260.40">
    <property type="entry name" value="lambda repressor-like DNA-binding domains"/>
    <property type="match status" value="1"/>
</dbReference>